<dbReference type="Gene3D" id="3.20.20.100">
    <property type="entry name" value="NADP-dependent oxidoreductase domain"/>
    <property type="match status" value="1"/>
</dbReference>
<dbReference type="Pfam" id="PF00248">
    <property type="entry name" value="Aldo_ket_red"/>
    <property type="match status" value="1"/>
</dbReference>
<dbReference type="Proteomes" id="UP000057910">
    <property type="component" value="Unassembled WGS sequence"/>
</dbReference>
<feature type="domain" description="NADP-dependent oxidoreductase" evidence="2">
    <location>
        <begin position="30"/>
        <end position="330"/>
    </location>
</feature>
<sequence>MRGERPTGKSQGASAMEYVRLGSTGLQVSRLCLGCMTYGVPERGTHPWTLDEAASRPFIRQALDAGINFFDTANMYSDGTSEEIVGRALRDFAKRDDVVIATKVFYRMRPGPNGAGLSRKAILTEIDHSLKRLGTDYVDLYQIHRWDYHTPIEETLEALHDVVKAGKARYIGASSMHAWQFSKALYTSKLNGWTQFVSMQDHLNLLYREEEREMLPLCADQGIAVLPWSPLARGRLTRDWDASSERLQSDVYGQTLYEAYADNDRAIVEAVATIARARNVPRAQVALAWLLQKSGVTAPIIGASKAQHLDDAVAALSLELSAEELAALEAPYVPHAVAGHE</sequence>
<evidence type="ECO:0000313" key="3">
    <source>
        <dbReference type="EMBL" id="KVN78740.1"/>
    </source>
</evidence>
<dbReference type="InterPro" id="IPR036812">
    <property type="entry name" value="NAD(P)_OxRdtase_dom_sf"/>
</dbReference>
<gene>
    <name evidence="3" type="ORF">WJ68_22485</name>
</gene>
<evidence type="ECO:0000313" key="4">
    <source>
        <dbReference type="Proteomes" id="UP000057910"/>
    </source>
</evidence>
<dbReference type="FunFam" id="3.20.20.100:FF:000004">
    <property type="entry name" value="Oxidoreductase, aldo/keto reductase"/>
    <property type="match status" value="1"/>
</dbReference>
<proteinExistence type="predicted"/>
<dbReference type="SUPFAM" id="SSF51430">
    <property type="entry name" value="NAD(P)-linked oxidoreductase"/>
    <property type="match status" value="1"/>
</dbReference>
<dbReference type="PANTHER" id="PTHR43364">
    <property type="entry name" value="NADH-SPECIFIC METHYLGLYOXAL REDUCTASE-RELATED"/>
    <property type="match status" value="1"/>
</dbReference>
<accession>A0ABD4E025</accession>
<evidence type="ECO:0000256" key="1">
    <source>
        <dbReference type="ARBA" id="ARBA00023002"/>
    </source>
</evidence>
<protein>
    <submittedName>
        <fullName evidence="3">Alcohol dehydrogenase</fullName>
    </submittedName>
</protein>
<reference evidence="3 4" key="1">
    <citation type="submission" date="2015-11" db="EMBL/GenBank/DDBJ databases">
        <title>Expanding the genomic diversity of Burkholderia species for the development of highly accurate diagnostics.</title>
        <authorList>
            <person name="Sahl J."/>
            <person name="Keim P."/>
            <person name="Wagner D."/>
        </authorList>
    </citation>
    <scope>NUCLEOTIDE SEQUENCE [LARGE SCALE GENOMIC DNA]</scope>
    <source>
        <strain evidence="3 4">MSMB1585WGS</strain>
    </source>
</reference>
<dbReference type="PANTHER" id="PTHR43364:SF4">
    <property type="entry name" value="NAD(P)-LINKED OXIDOREDUCTASE SUPERFAMILY PROTEIN"/>
    <property type="match status" value="1"/>
</dbReference>
<name>A0ABD4E025_9BURK</name>
<dbReference type="InterPro" id="IPR023210">
    <property type="entry name" value="NADP_OxRdtase_dom"/>
</dbReference>
<dbReference type="InterPro" id="IPR020471">
    <property type="entry name" value="AKR"/>
</dbReference>
<dbReference type="PRINTS" id="PR00069">
    <property type="entry name" value="ALDKETRDTASE"/>
</dbReference>
<dbReference type="AlphaFoldDB" id="A0ABD4E025"/>
<keyword evidence="1" id="KW-0560">Oxidoreductase</keyword>
<dbReference type="GO" id="GO:0005829">
    <property type="term" value="C:cytosol"/>
    <property type="evidence" value="ECO:0007669"/>
    <property type="project" value="UniProtKB-ARBA"/>
</dbReference>
<organism evidence="3 4">
    <name type="scientific">Burkholderia ubonensis</name>
    <dbReference type="NCBI Taxonomy" id="101571"/>
    <lineage>
        <taxon>Bacteria</taxon>
        <taxon>Pseudomonadati</taxon>
        <taxon>Pseudomonadota</taxon>
        <taxon>Betaproteobacteria</taxon>
        <taxon>Burkholderiales</taxon>
        <taxon>Burkholderiaceae</taxon>
        <taxon>Burkholderia</taxon>
        <taxon>Burkholderia cepacia complex</taxon>
    </lineage>
</organism>
<evidence type="ECO:0000259" key="2">
    <source>
        <dbReference type="Pfam" id="PF00248"/>
    </source>
</evidence>
<dbReference type="CDD" id="cd19079">
    <property type="entry name" value="AKR_EcYajO-like"/>
    <property type="match status" value="1"/>
</dbReference>
<comment type="caution">
    <text evidence="3">The sequence shown here is derived from an EMBL/GenBank/DDBJ whole genome shotgun (WGS) entry which is preliminary data.</text>
</comment>
<dbReference type="InterPro" id="IPR050523">
    <property type="entry name" value="AKR_Detox_Biosynth"/>
</dbReference>
<dbReference type="GO" id="GO:0016491">
    <property type="term" value="F:oxidoreductase activity"/>
    <property type="evidence" value="ECO:0007669"/>
    <property type="project" value="UniProtKB-KW"/>
</dbReference>
<dbReference type="EMBL" id="LPAD01000090">
    <property type="protein sequence ID" value="KVN78740.1"/>
    <property type="molecule type" value="Genomic_DNA"/>
</dbReference>